<evidence type="ECO:0000313" key="1">
    <source>
        <dbReference type="EMBL" id="QJI04263.1"/>
    </source>
</evidence>
<accession>A0A6M3Y2I2</accession>
<organism evidence="1">
    <name type="scientific">viral metagenome</name>
    <dbReference type="NCBI Taxonomy" id="1070528"/>
    <lineage>
        <taxon>unclassified sequences</taxon>
        <taxon>metagenomes</taxon>
        <taxon>organismal metagenomes</taxon>
    </lineage>
</organism>
<gene>
    <name evidence="1" type="ORF">TM448B07067_0010</name>
</gene>
<proteinExistence type="predicted"/>
<reference evidence="1" key="1">
    <citation type="submission" date="2020-03" db="EMBL/GenBank/DDBJ databases">
        <title>The deep terrestrial virosphere.</title>
        <authorList>
            <person name="Holmfeldt K."/>
            <person name="Nilsson E."/>
            <person name="Simone D."/>
            <person name="Lopez-Fernandez M."/>
            <person name="Wu X."/>
            <person name="de Brujin I."/>
            <person name="Lundin D."/>
            <person name="Andersson A."/>
            <person name="Bertilsson S."/>
            <person name="Dopson M."/>
        </authorList>
    </citation>
    <scope>NUCLEOTIDE SEQUENCE</scope>
    <source>
        <strain evidence="1">TM448B07067</strain>
    </source>
</reference>
<sequence>MEDKNMRLDAKAKKILKKEIFANVCGYVYTDGFIIKYTEKHTHKGKVYNNDIVHKIPGEIPVYYSNRTQKKFEGRLVFHNPTLLLDGIKSIRIYLNNSSENMKKMNLTCNTITIETESGMQIHEDQFHFLSSDITIQDDSKKSIESW</sequence>
<dbReference type="EMBL" id="MT145163">
    <property type="protein sequence ID" value="QJI04263.1"/>
    <property type="molecule type" value="Genomic_DNA"/>
</dbReference>
<dbReference type="AlphaFoldDB" id="A0A6M3Y2I2"/>
<protein>
    <submittedName>
        <fullName evidence="1">Uncharacterized protein</fullName>
    </submittedName>
</protein>
<name>A0A6M3Y2I2_9ZZZZ</name>